<dbReference type="Pfam" id="PF01381">
    <property type="entry name" value="HTH_3"/>
    <property type="match status" value="1"/>
</dbReference>
<gene>
    <name evidence="2" type="primary">immR</name>
    <name evidence="2" type="ORF">SRABI133_01582</name>
</gene>
<evidence type="ECO:0000313" key="3">
    <source>
        <dbReference type="Proteomes" id="UP000789326"/>
    </source>
</evidence>
<proteinExistence type="predicted"/>
<feature type="domain" description="HTH cro/C1-type" evidence="1">
    <location>
        <begin position="9"/>
        <end position="61"/>
    </location>
</feature>
<dbReference type="PROSITE" id="PS50943">
    <property type="entry name" value="HTH_CROC1"/>
    <property type="match status" value="1"/>
</dbReference>
<dbReference type="EMBL" id="CAKKMG010000014">
    <property type="protein sequence ID" value="CAH0187508.1"/>
    <property type="molecule type" value="Genomic_DNA"/>
</dbReference>
<dbReference type="CDD" id="cd00093">
    <property type="entry name" value="HTH_XRE"/>
    <property type="match status" value="1"/>
</dbReference>
<dbReference type="SMART" id="SM00530">
    <property type="entry name" value="HTH_XRE"/>
    <property type="match status" value="1"/>
</dbReference>
<dbReference type="InterPro" id="IPR010982">
    <property type="entry name" value="Lambda_DNA-bd_dom_sf"/>
</dbReference>
<dbReference type="Gene3D" id="1.10.260.40">
    <property type="entry name" value="lambda repressor-like DNA-binding domains"/>
    <property type="match status" value="1"/>
</dbReference>
<evidence type="ECO:0000259" key="1">
    <source>
        <dbReference type="PROSITE" id="PS50943"/>
    </source>
</evidence>
<dbReference type="Proteomes" id="UP000789326">
    <property type="component" value="Unassembled WGS sequence"/>
</dbReference>
<protein>
    <submittedName>
        <fullName evidence="2">HTH-type transcriptional regulator ImmR</fullName>
    </submittedName>
</protein>
<dbReference type="RefSeq" id="WP_230301459.1">
    <property type="nucleotide sequence ID" value="NZ_CAKKMG010000014.1"/>
</dbReference>
<name>A0A9W4KTQ7_9BACI</name>
<organism evidence="2 3">
    <name type="scientific">Peribacillus simplex</name>
    <dbReference type="NCBI Taxonomy" id="1478"/>
    <lineage>
        <taxon>Bacteria</taxon>
        <taxon>Bacillati</taxon>
        <taxon>Bacillota</taxon>
        <taxon>Bacilli</taxon>
        <taxon>Bacillales</taxon>
        <taxon>Bacillaceae</taxon>
        <taxon>Peribacillus</taxon>
    </lineage>
</organism>
<comment type="caution">
    <text evidence="2">The sequence shown here is derived from an EMBL/GenBank/DDBJ whole genome shotgun (WGS) entry which is preliminary data.</text>
</comment>
<accession>A0A9W4KTQ7</accession>
<dbReference type="InterPro" id="IPR001387">
    <property type="entry name" value="Cro/C1-type_HTH"/>
</dbReference>
<dbReference type="AlphaFoldDB" id="A0A9W4KTQ7"/>
<reference evidence="2" key="1">
    <citation type="submission" date="2021-11" db="EMBL/GenBank/DDBJ databases">
        <authorList>
            <person name="Bulgarelli D."/>
        </authorList>
    </citation>
    <scope>NUCLEOTIDE SEQUENCE</scope>
    <source>
        <strain evidence="2">Bi133</strain>
    </source>
</reference>
<evidence type="ECO:0000313" key="2">
    <source>
        <dbReference type="EMBL" id="CAH0187508.1"/>
    </source>
</evidence>
<dbReference type="SUPFAM" id="SSF47413">
    <property type="entry name" value="lambda repressor-like DNA-binding domains"/>
    <property type="match status" value="1"/>
</dbReference>
<dbReference type="GO" id="GO:0003677">
    <property type="term" value="F:DNA binding"/>
    <property type="evidence" value="ECO:0007669"/>
    <property type="project" value="InterPro"/>
</dbReference>
<sequence>MVFGKNFLEARNRKGVDQKDAAAALDITPGYLSRVEKDKTKPSLDLILKAADYYGVEEGYFFLKNDDIDLDSLYTQHNKKFIKEMDLLPANKLRDKYNITLDGEELTESELKGVIAYLRSLRSME</sequence>